<feature type="transmembrane region" description="Helical" evidence="1">
    <location>
        <begin position="77"/>
        <end position="100"/>
    </location>
</feature>
<feature type="transmembrane region" description="Helical" evidence="1">
    <location>
        <begin position="177"/>
        <end position="199"/>
    </location>
</feature>
<keyword evidence="1" id="KW-0812">Transmembrane</keyword>
<proteinExistence type="predicted"/>
<protein>
    <submittedName>
        <fullName evidence="2">Uncharacterized protein</fullName>
    </submittedName>
</protein>
<dbReference type="RefSeq" id="WP_176799606.1">
    <property type="nucleotide sequence ID" value="NZ_CP040798.1"/>
</dbReference>
<evidence type="ECO:0000313" key="3">
    <source>
        <dbReference type="Proteomes" id="UP000509535"/>
    </source>
</evidence>
<reference evidence="2 3" key="1">
    <citation type="submission" date="2019-06" db="EMBL/GenBank/DDBJ databases">
        <title>The organization of the Streptococcus sanguinis genomes.</title>
        <authorList>
            <person name="Wang H.Y."/>
            <person name="Chen Y.Y.M."/>
            <person name="Wu C.H."/>
        </authorList>
    </citation>
    <scope>NUCLEOTIDE SEQUENCE [LARGE SCALE GENOMIC DNA]</scope>
    <source>
        <strain evidence="2 3">CGMH058</strain>
    </source>
</reference>
<evidence type="ECO:0000256" key="1">
    <source>
        <dbReference type="SAM" id="Phobius"/>
    </source>
</evidence>
<evidence type="ECO:0000313" key="2">
    <source>
        <dbReference type="EMBL" id="QLB50937.1"/>
    </source>
</evidence>
<dbReference type="AlphaFoldDB" id="A0A7H8V339"/>
<dbReference type="EMBL" id="CP040798">
    <property type="protein sequence ID" value="QLB50937.1"/>
    <property type="molecule type" value="Genomic_DNA"/>
</dbReference>
<name>A0A7H8V339_STRSA</name>
<accession>A0A7H8V339</accession>
<gene>
    <name evidence="2" type="ORF">FDP16_10935</name>
</gene>
<feature type="transmembrane region" description="Helical" evidence="1">
    <location>
        <begin position="24"/>
        <end position="42"/>
    </location>
</feature>
<organism evidence="2 3">
    <name type="scientific">Streptococcus sanguinis</name>
    <dbReference type="NCBI Taxonomy" id="1305"/>
    <lineage>
        <taxon>Bacteria</taxon>
        <taxon>Bacillati</taxon>
        <taxon>Bacillota</taxon>
        <taxon>Bacilli</taxon>
        <taxon>Lactobacillales</taxon>
        <taxon>Streptococcaceae</taxon>
        <taxon>Streptococcus</taxon>
    </lineage>
</organism>
<feature type="transmembrane region" description="Helical" evidence="1">
    <location>
        <begin position="121"/>
        <end position="144"/>
    </location>
</feature>
<sequence>MISLLNKISFKEIWKNLKKPSPEFSIILTTILFILILNKDLIGNLQLQFILEQNNLSFLANLIDFAFHFYFTVFKYIFYIAFSLSTTFLILVIAPHFKILNRLEDFLNNSFKNIVSALFRLIKIAFRLIIGTFLILTLVSIIFYGKTFLLTIFDFRIERGANFEMIELNYLSEYEFWPFHIFLVFNLFYSIAYTLYFLFKEDKNLPF</sequence>
<dbReference type="Proteomes" id="UP000509535">
    <property type="component" value="Chromosome"/>
</dbReference>
<keyword evidence="1" id="KW-0472">Membrane</keyword>
<keyword evidence="1" id="KW-1133">Transmembrane helix</keyword>